<dbReference type="CDD" id="cd00054">
    <property type="entry name" value="EGF_CA"/>
    <property type="match status" value="1"/>
</dbReference>
<dbReference type="Pfam" id="PF02210">
    <property type="entry name" value="Laminin_G_2"/>
    <property type="match status" value="1"/>
</dbReference>
<evidence type="ECO:0000256" key="3">
    <source>
        <dbReference type="PROSITE-ProRule" id="PRU00122"/>
    </source>
</evidence>
<dbReference type="PROSITE" id="PS00022">
    <property type="entry name" value="EGF_1"/>
    <property type="match status" value="1"/>
</dbReference>
<evidence type="ECO:0000256" key="2">
    <source>
        <dbReference type="PROSITE-ProRule" id="PRU00076"/>
    </source>
</evidence>
<dbReference type="PROSITE" id="PS50026">
    <property type="entry name" value="EGF_3"/>
    <property type="match status" value="1"/>
</dbReference>
<name>A0A6B2FWM2_MYXSQ</name>
<feature type="domain" description="Laminin G" evidence="4">
    <location>
        <begin position="85"/>
        <end position="245"/>
    </location>
</feature>
<dbReference type="GO" id="GO:0016020">
    <property type="term" value="C:membrane"/>
    <property type="evidence" value="ECO:0007669"/>
    <property type="project" value="UniProtKB-SubCell"/>
</dbReference>
<accession>A0A6B2FWM2</accession>
<reference evidence="6" key="1">
    <citation type="submission" date="2018-11" db="EMBL/GenBank/DDBJ databases">
        <title>Myxobolus squamalis genome and transcriptome.</title>
        <authorList>
            <person name="Yahalomi D."/>
            <person name="Atkinson S.D."/>
            <person name="Neuhof M."/>
            <person name="Chang E.S."/>
            <person name="Philippe H."/>
            <person name="Cartwright P."/>
            <person name="Bartholomew J.L."/>
            <person name="Huchon D."/>
        </authorList>
    </citation>
    <scope>NUCLEOTIDE SEQUENCE</scope>
    <source>
        <strain evidence="6">71B08</strain>
        <tissue evidence="6">Whole</tissue>
    </source>
</reference>
<dbReference type="AlphaFoldDB" id="A0A6B2FWM2"/>
<dbReference type="SUPFAM" id="SSF49899">
    <property type="entry name" value="Concanavalin A-like lectins/glucanases"/>
    <property type="match status" value="1"/>
</dbReference>
<feature type="disulfide bond" evidence="2">
    <location>
        <begin position="273"/>
        <end position="282"/>
    </location>
</feature>
<proteinExistence type="predicted"/>
<sequence length="534" mass="59365">MLVLDRGEDVALASWPVISSSELIFRINQTYVGGYPDVSIFNRFISLSQTGFVGCIEEAVWNNVNLLYEPFANNSISFCEPGPFNPITFLSPDSYLILNRNHAASGLTLIFDVMIYLQYSTILYHNDGVSTLNISITNGSFLMILSFGTVSYINAFLPMIEINDGFWHKIYVQLPGKQTLEEPIVVFGVDDEIVTTYSSFTYDTSRDLKFGGFGFVGCINNLKVDGIPYSIQSASDSFNLTNNGCLFSDQCVPNPCQHSGYCNLKLKSFSCQCPASYPGDVCDDSYYYLTCSNMFACGYKDPGKQFIDVDGVGPFDPVPVLCNNMQAANENSVITQVDNLLPRGKITFSNEPKTVSVPYALTLNELRLLTLNSYYCTQQVTYECSTSRITQDNTTLLVWQGGDGLIHDYWNSKEEYAACQCFVDNQRCDQKKRCNCDVNDRITRSDSTKFDNKYHLPIIGITAMDISSSTGKSATVEVGPLLCYGIGGQINAVTFQEIFSFLPIDTINFASPGTIEFEFKTDRAQGNVIIFAQV</sequence>
<feature type="disulfide bond" evidence="3">
    <location>
        <begin position="218"/>
        <end position="245"/>
    </location>
</feature>
<evidence type="ECO:0000259" key="4">
    <source>
        <dbReference type="PROSITE" id="PS50025"/>
    </source>
</evidence>
<dbReference type="PROSITE" id="PS50025">
    <property type="entry name" value="LAM_G_DOMAIN"/>
    <property type="match status" value="1"/>
</dbReference>
<organism evidence="6">
    <name type="scientific">Myxobolus squamalis</name>
    <name type="common">Myxosporean</name>
    <dbReference type="NCBI Taxonomy" id="59785"/>
    <lineage>
        <taxon>Eukaryota</taxon>
        <taxon>Metazoa</taxon>
        <taxon>Cnidaria</taxon>
        <taxon>Myxozoa</taxon>
        <taxon>Myxosporea</taxon>
        <taxon>Bivalvulida</taxon>
        <taxon>Platysporina</taxon>
        <taxon>Myxobolidae</taxon>
        <taxon>Myxobolus</taxon>
    </lineage>
</organism>
<dbReference type="Gene3D" id="2.60.120.200">
    <property type="match status" value="2"/>
</dbReference>
<evidence type="ECO:0000259" key="5">
    <source>
        <dbReference type="PROSITE" id="PS50026"/>
    </source>
</evidence>
<feature type="domain" description="EGF-like" evidence="5">
    <location>
        <begin position="247"/>
        <end position="283"/>
    </location>
</feature>
<dbReference type="InterPro" id="IPR001791">
    <property type="entry name" value="Laminin_G"/>
</dbReference>
<dbReference type="Pfam" id="PF00008">
    <property type="entry name" value="EGF"/>
    <property type="match status" value="1"/>
</dbReference>
<comment type="caution">
    <text evidence="2">Lacks conserved residue(s) required for the propagation of feature annotation.</text>
</comment>
<dbReference type="Gene3D" id="2.60.120.1000">
    <property type="match status" value="1"/>
</dbReference>
<dbReference type="PANTHER" id="PTHR15036:SF49">
    <property type="entry name" value="AXOTACTIN"/>
    <property type="match status" value="1"/>
</dbReference>
<keyword evidence="2" id="KW-0245">EGF-like domain</keyword>
<keyword evidence="1 2" id="KW-1015">Disulfide bond</keyword>
<dbReference type="Gene3D" id="2.10.25.10">
    <property type="entry name" value="Laminin"/>
    <property type="match status" value="1"/>
</dbReference>
<dbReference type="InterPro" id="IPR000742">
    <property type="entry name" value="EGF"/>
</dbReference>
<evidence type="ECO:0000256" key="1">
    <source>
        <dbReference type="ARBA" id="ARBA00023157"/>
    </source>
</evidence>
<dbReference type="SUPFAM" id="SSF57196">
    <property type="entry name" value="EGF/Laminin"/>
    <property type="match status" value="1"/>
</dbReference>
<evidence type="ECO:0000313" key="6">
    <source>
        <dbReference type="EMBL" id="NDJ95612.1"/>
    </source>
</evidence>
<dbReference type="InterPro" id="IPR013320">
    <property type="entry name" value="ConA-like_dom_sf"/>
</dbReference>
<protein>
    <submittedName>
        <fullName evidence="6">Contactin-associated protein like 5-1 (Trinotate prediction)</fullName>
    </submittedName>
</protein>
<dbReference type="EMBL" id="GHBR01000011">
    <property type="protein sequence ID" value="NDJ95612.1"/>
    <property type="molecule type" value="Transcribed_RNA"/>
</dbReference>
<dbReference type="PANTHER" id="PTHR15036">
    <property type="entry name" value="PIKACHURIN-LIKE PROTEIN"/>
    <property type="match status" value="1"/>
</dbReference>
<dbReference type="InterPro" id="IPR050372">
    <property type="entry name" value="Neurexin-related_CASP"/>
</dbReference>